<keyword evidence="4 10" id="KW-0347">Helicase</keyword>
<dbReference type="SMART" id="SM00490">
    <property type="entry name" value="HELICc"/>
    <property type="match status" value="1"/>
</dbReference>
<dbReference type="InterPro" id="IPR002464">
    <property type="entry name" value="DNA/RNA_helicase_DEAH_CS"/>
</dbReference>
<dbReference type="GO" id="GO:0003725">
    <property type="term" value="F:double-stranded RNA binding"/>
    <property type="evidence" value="ECO:0007669"/>
    <property type="project" value="TreeGrafter"/>
</dbReference>
<dbReference type="RefSeq" id="XP_017025838.1">
    <property type="nucleotide sequence ID" value="XM_017170349.1"/>
</dbReference>
<dbReference type="PANTHER" id="PTHR18934">
    <property type="entry name" value="ATP-DEPENDENT RNA HELICASE"/>
    <property type="match status" value="1"/>
</dbReference>
<keyword evidence="3" id="KW-0378">Hydrolase</keyword>
<dbReference type="SMART" id="SM00847">
    <property type="entry name" value="HA2"/>
    <property type="match status" value="1"/>
</dbReference>
<organism evidence="9 11">
    <name type="scientific">Drosophila kikkawai</name>
    <name type="common">Fruit fly</name>
    <dbReference type="NCBI Taxonomy" id="30033"/>
    <lineage>
        <taxon>Eukaryota</taxon>
        <taxon>Metazoa</taxon>
        <taxon>Ecdysozoa</taxon>
        <taxon>Arthropoda</taxon>
        <taxon>Hexapoda</taxon>
        <taxon>Insecta</taxon>
        <taxon>Pterygota</taxon>
        <taxon>Neoptera</taxon>
        <taxon>Endopterygota</taxon>
        <taxon>Diptera</taxon>
        <taxon>Brachycera</taxon>
        <taxon>Muscomorpha</taxon>
        <taxon>Ephydroidea</taxon>
        <taxon>Drosophilidae</taxon>
        <taxon>Drosophila</taxon>
        <taxon>Sophophora</taxon>
    </lineage>
</organism>
<keyword evidence="5" id="KW-0067">ATP-binding</keyword>
<dbReference type="GO" id="GO:0045943">
    <property type="term" value="P:positive regulation of transcription by RNA polymerase I"/>
    <property type="evidence" value="ECO:0007669"/>
    <property type="project" value="TreeGrafter"/>
</dbReference>
<protein>
    <recommendedName>
        <fullName evidence="1">RNA helicase</fullName>
        <ecNumber evidence="1">3.6.4.13</ecNumber>
    </recommendedName>
</protein>
<evidence type="ECO:0000256" key="4">
    <source>
        <dbReference type="ARBA" id="ARBA00022806"/>
    </source>
</evidence>
<keyword evidence="2" id="KW-0547">Nucleotide-binding</keyword>
<dbReference type="EC" id="3.6.4.13" evidence="1"/>
<dbReference type="CDD" id="cd18791">
    <property type="entry name" value="SF2_C_RHA"/>
    <property type="match status" value="1"/>
</dbReference>
<dbReference type="InterPro" id="IPR007502">
    <property type="entry name" value="Helicase-assoc_dom"/>
</dbReference>
<dbReference type="FunFam" id="3.40.50.300:FF:000750">
    <property type="entry name" value="Putative ATP-dependent RNA helicase DHX33"/>
    <property type="match status" value="1"/>
</dbReference>
<dbReference type="InterPro" id="IPR011709">
    <property type="entry name" value="DEAD-box_helicase_OB_fold"/>
</dbReference>
<dbReference type="InterPro" id="IPR048333">
    <property type="entry name" value="HA2_WH"/>
</dbReference>
<evidence type="ECO:0000256" key="5">
    <source>
        <dbReference type="ARBA" id="ARBA00022840"/>
    </source>
</evidence>
<keyword evidence="9" id="KW-1185">Reference proteome</keyword>
<evidence type="ECO:0000313" key="11">
    <source>
        <dbReference type="RefSeq" id="XP_017025838.1"/>
    </source>
</evidence>
<dbReference type="PROSITE" id="PS51192">
    <property type="entry name" value="HELICASE_ATP_BIND_1"/>
    <property type="match status" value="1"/>
</dbReference>
<dbReference type="OMA" id="CHENFLH"/>
<dbReference type="PANTHER" id="PTHR18934:SF118">
    <property type="entry name" value="ATP-DEPENDENT RNA HELICASE DHX33"/>
    <property type="match status" value="1"/>
</dbReference>
<dbReference type="Pfam" id="PF07717">
    <property type="entry name" value="OB_NTP_bind"/>
    <property type="match status" value="1"/>
</dbReference>
<dbReference type="Gene3D" id="1.20.120.1080">
    <property type="match status" value="1"/>
</dbReference>
<dbReference type="Proteomes" id="UP001652661">
    <property type="component" value="Chromosome 2L"/>
</dbReference>
<dbReference type="PROSITE" id="PS51194">
    <property type="entry name" value="HELICASE_CTER"/>
    <property type="match status" value="1"/>
</dbReference>
<sequence>MESKYMATTRGENGGGATSVKFSIKRKHEAMASSPIMEKKIHLTAATTQQVRQTIAPVLLTSKRATIEQHQKSLPVFNCRQRILKELELNDTVLIMSETGSGKTTQIPQFLLHAGYAKNGMIGITQPRRVAAITVARRVAQELAGGIGDTVGYTVRFEDVTSKRTKIRFLTDGVLLRESIKDRLLLKYSAIILDEAHERTVNADLLFGIVKEAQKERRRQKLGSLKVVVTSATMDIDHFGKYFNCRGMYLEGRTYPVRVMHAKEKQEDYVHSVLVTLFHIHRTTPRNHDVLIFLTGQEEIEALAHQIRQLAKVDLAGSTDLRVYTLYAQLSQAKQLECFAPTPANIRKVILATNIAETSITIPGIRCVIDCGFVKEKSFNSADGLDVLKSVRISQAQAWQRTGRAGRDSAGTCYRAYTKEEMESFPEATQPEILRTNPTAMVLQLLALDIDCNNFDFLDAPSEEGLRSAYKSLDALGAIKIGSVSHITPLGRQMVQYPLDPKYSKLLLTASTFGCMEEILSLVSVLSSDHVFISNSDKNEMASLAHAKFQSKHGDHLTLLNVFNAFLKTEKPKVWCHDNYLNLRSLTYARNVRRQLTEISTGMDLALNSSDDIEMLKKCILNGFFENIAVLQRDGFYVTVSGNIRAKIHPSSVLHGKYKPNYIIFTEIVQTEQTFLRQVSEISIEWIKEIVPFVKNIPTR</sequence>
<dbReference type="InterPro" id="IPR027417">
    <property type="entry name" value="P-loop_NTPase"/>
</dbReference>
<feature type="domain" description="Helicase ATP-binding" evidence="7">
    <location>
        <begin position="84"/>
        <end position="252"/>
    </location>
</feature>
<evidence type="ECO:0000256" key="1">
    <source>
        <dbReference type="ARBA" id="ARBA00012552"/>
    </source>
</evidence>
<dbReference type="Pfam" id="PF04408">
    <property type="entry name" value="WHD_HA2"/>
    <property type="match status" value="1"/>
</dbReference>
<evidence type="ECO:0000256" key="6">
    <source>
        <dbReference type="ARBA" id="ARBA00047984"/>
    </source>
</evidence>
<dbReference type="InterPro" id="IPR011545">
    <property type="entry name" value="DEAD/DEAH_box_helicase_dom"/>
</dbReference>
<dbReference type="Pfam" id="PF21010">
    <property type="entry name" value="HA2_C"/>
    <property type="match status" value="1"/>
</dbReference>
<dbReference type="RefSeq" id="XP_017025837.1">
    <property type="nucleotide sequence ID" value="XM_017170348.1"/>
</dbReference>
<name>A0A6P4ITN0_DROKI</name>
<dbReference type="SUPFAM" id="SSF52540">
    <property type="entry name" value="P-loop containing nucleoside triphosphate hydrolases"/>
    <property type="match status" value="1"/>
</dbReference>
<dbReference type="InterPro" id="IPR001650">
    <property type="entry name" value="Helicase_C-like"/>
</dbReference>
<dbReference type="PROSITE" id="PS00690">
    <property type="entry name" value="DEAH_ATP_HELICASE"/>
    <property type="match status" value="1"/>
</dbReference>
<dbReference type="AlphaFoldDB" id="A0A6P4ITN0"/>
<dbReference type="Pfam" id="PF00271">
    <property type="entry name" value="Helicase_C"/>
    <property type="match status" value="1"/>
</dbReference>
<dbReference type="CDD" id="cd17978">
    <property type="entry name" value="DEXHc_DHX33"/>
    <property type="match status" value="1"/>
</dbReference>
<proteinExistence type="predicted"/>
<evidence type="ECO:0000259" key="7">
    <source>
        <dbReference type="PROSITE" id="PS51192"/>
    </source>
</evidence>
<dbReference type="GO" id="GO:0003724">
    <property type="term" value="F:RNA helicase activity"/>
    <property type="evidence" value="ECO:0007669"/>
    <property type="project" value="UniProtKB-EC"/>
</dbReference>
<dbReference type="Gene3D" id="3.40.50.300">
    <property type="entry name" value="P-loop containing nucleotide triphosphate hydrolases"/>
    <property type="match status" value="2"/>
</dbReference>
<evidence type="ECO:0000313" key="10">
    <source>
        <dbReference type="RefSeq" id="XP_017025837.1"/>
    </source>
</evidence>
<evidence type="ECO:0000256" key="2">
    <source>
        <dbReference type="ARBA" id="ARBA00022741"/>
    </source>
</evidence>
<evidence type="ECO:0000256" key="3">
    <source>
        <dbReference type="ARBA" id="ARBA00022801"/>
    </source>
</evidence>
<dbReference type="GO" id="GO:0005730">
    <property type="term" value="C:nucleolus"/>
    <property type="evidence" value="ECO:0007669"/>
    <property type="project" value="UniProtKB-ARBA"/>
</dbReference>
<reference evidence="9" key="2">
    <citation type="submission" date="2025-05" db="UniProtKB">
        <authorList>
            <consortium name="RefSeq"/>
        </authorList>
    </citation>
    <scope>NUCLEOTIDE SEQUENCE [LARGE SCALE GENOMIC DNA]</scope>
    <source>
        <strain evidence="9">14028-0561.14</strain>
    </source>
</reference>
<reference evidence="11" key="1">
    <citation type="submission" date="2025-04" db="UniProtKB">
        <authorList>
            <consortium name="RefSeq"/>
        </authorList>
    </citation>
    <scope>IDENTIFICATION</scope>
</reference>
<dbReference type="SMART" id="SM00487">
    <property type="entry name" value="DEXDc"/>
    <property type="match status" value="1"/>
</dbReference>
<dbReference type="FunFam" id="3.40.50.300:FF:000145">
    <property type="entry name" value="probable ATP-dependent RNA helicase DHX40"/>
    <property type="match status" value="1"/>
</dbReference>
<dbReference type="InterPro" id="IPR014001">
    <property type="entry name" value="Helicase_ATP-bd"/>
</dbReference>
<dbReference type="OrthoDB" id="10253254at2759"/>
<feature type="domain" description="Helicase C-terminal" evidence="8">
    <location>
        <begin position="273"/>
        <end position="449"/>
    </location>
</feature>
<dbReference type="GO" id="GO:0016787">
    <property type="term" value="F:hydrolase activity"/>
    <property type="evidence" value="ECO:0007669"/>
    <property type="project" value="UniProtKB-KW"/>
</dbReference>
<comment type="catalytic activity">
    <reaction evidence="6">
        <text>ATP + H2O = ADP + phosphate + H(+)</text>
        <dbReference type="Rhea" id="RHEA:13065"/>
        <dbReference type="ChEBI" id="CHEBI:15377"/>
        <dbReference type="ChEBI" id="CHEBI:15378"/>
        <dbReference type="ChEBI" id="CHEBI:30616"/>
        <dbReference type="ChEBI" id="CHEBI:43474"/>
        <dbReference type="ChEBI" id="CHEBI:456216"/>
        <dbReference type="EC" id="3.6.4.13"/>
    </reaction>
</comment>
<gene>
    <name evidence="10 11" type="primary">LOC108077136</name>
</gene>
<dbReference type="Pfam" id="PF00270">
    <property type="entry name" value="DEAD"/>
    <property type="match status" value="1"/>
</dbReference>
<evidence type="ECO:0000313" key="9">
    <source>
        <dbReference type="Proteomes" id="UP001652661"/>
    </source>
</evidence>
<accession>A0A6P4ITN0</accession>
<dbReference type="GO" id="GO:0005524">
    <property type="term" value="F:ATP binding"/>
    <property type="evidence" value="ECO:0007669"/>
    <property type="project" value="UniProtKB-KW"/>
</dbReference>
<evidence type="ECO:0000259" key="8">
    <source>
        <dbReference type="PROSITE" id="PS51194"/>
    </source>
</evidence>